<comment type="subcellular location">
    <subcellularLocation>
        <location evidence="5">Cytoplasm</location>
    </subcellularLocation>
</comment>
<dbReference type="HAMAP" id="MF_00560">
    <property type="entry name" value="Tran_acon_Me_trans"/>
    <property type="match status" value="1"/>
</dbReference>
<feature type="domain" description="Methyltransferase" evidence="6">
    <location>
        <begin position="39"/>
        <end position="134"/>
    </location>
</feature>
<protein>
    <recommendedName>
        <fullName evidence="5">Trans-aconitate 2-methyltransferase</fullName>
        <ecNumber evidence="5">2.1.1.144</ecNumber>
    </recommendedName>
</protein>
<keyword evidence="3 5" id="KW-0808">Transferase</keyword>
<evidence type="ECO:0000256" key="2">
    <source>
        <dbReference type="ARBA" id="ARBA00022603"/>
    </source>
</evidence>
<evidence type="ECO:0000256" key="3">
    <source>
        <dbReference type="ARBA" id="ARBA00022679"/>
    </source>
</evidence>
<evidence type="ECO:0000313" key="8">
    <source>
        <dbReference type="Proteomes" id="UP001165561"/>
    </source>
</evidence>
<dbReference type="PANTHER" id="PTHR43861">
    <property type="entry name" value="TRANS-ACONITATE 2-METHYLTRANSFERASE-RELATED"/>
    <property type="match status" value="1"/>
</dbReference>
<dbReference type="InterPro" id="IPR041698">
    <property type="entry name" value="Methyltransf_25"/>
</dbReference>
<dbReference type="GO" id="GO:0008168">
    <property type="term" value="F:methyltransferase activity"/>
    <property type="evidence" value="ECO:0007669"/>
    <property type="project" value="UniProtKB-KW"/>
</dbReference>
<keyword evidence="2 5" id="KW-0489">Methyltransferase</keyword>
<dbReference type="Gene3D" id="1.10.150.290">
    <property type="entry name" value="S-adenosyl-L-methionine-dependent methyltransferases"/>
    <property type="match status" value="1"/>
</dbReference>
<dbReference type="EMBL" id="JARACI010000947">
    <property type="protein sequence ID" value="MDD9206667.1"/>
    <property type="molecule type" value="Genomic_DNA"/>
</dbReference>
<sequence length="277" mass="30174">MTWDPGTYSKFAGERSRPFLDLVQRVQACWARPDVAKEIVDLGCGTGERTAGLTDVWPQARVTGIDSSPEMLSRARSIMAGHSAGDRLRFELGDLQEWRSARPVDVLVTNAALQWVPGHGDLLPGLVDSLAPGGALGLQVPGNHAAPTHALMRETVTDGPWADRLAPVVRGDENGVAVHTPAEYADILFRAGCEYVDAWETTYLHVLDPEGEHGDDAVLAWVSGTALRPLLAALADEGQRQAFTDAYAARLRAAYPRHPYGTPLPFRRIFAVGRRRH</sequence>
<keyword evidence="8" id="KW-1185">Reference proteome</keyword>
<dbReference type="InterPro" id="IPR029063">
    <property type="entry name" value="SAM-dependent_MTases_sf"/>
</dbReference>
<reference evidence="7" key="1">
    <citation type="submission" date="2023-02" db="EMBL/GenBank/DDBJ databases">
        <title>Georgenia sp.10Sc9-8, isolated from a soil sample collected from the Taklamakan desert.</title>
        <authorList>
            <person name="Liu S."/>
        </authorList>
    </citation>
    <scope>NUCLEOTIDE SEQUENCE</scope>
    <source>
        <strain evidence="7">10Sc9-8</strain>
    </source>
</reference>
<comment type="catalytic activity">
    <reaction evidence="5">
        <text>trans-aconitate + S-adenosyl-L-methionine = (E)-3-(methoxycarbonyl)pent-2-enedioate + S-adenosyl-L-homocysteine</text>
        <dbReference type="Rhea" id="RHEA:14969"/>
        <dbReference type="ChEBI" id="CHEBI:15708"/>
        <dbReference type="ChEBI" id="CHEBI:57470"/>
        <dbReference type="ChEBI" id="CHEBI:57856"/>
        <dbReference type="ChEBI" id="CHEBI:59789"/>
        <dbReference type="EC" id="2.1.1.144"/>
    </reaction>
</comment>
<keyword evidence="1 5" id="KW-0963">Cytoplasm</keyword>
<comment type="caution">
    <text evidence="7">The sequence shown here is derived from an EMBL/GenBank/DDBJ whole genome shotgun (WGS) entry which is preliminary data.</text>
</comment>
<dbReference type="InterPro" id="IPR023506">
    <property type="entry name" value="Trans-aconitate_MeTrfase"/>
</dbReference>
<organism evidence="7 8">
    <name type="scientific">Georgenia halotolerans</name>
    <dbReference type="NCBI Taxonomy" id="3028317"/>
    <lineage>
        <taxon>Bacteria</taxon>
        <taxon>Bacillati</taxon>
        <taxon>Actinomycetota</taxon>
        <taxon>Actinomycetes</taxon>
        <taxon>Micrococcales</taxon>
        <taxon>Bogoriellaceae</taxon>
        <taxon>Georgenia</taxon>
    </lineage>
</organism>
<evidence type="ECO:0000256" key="1">
    <source>
        <dbReference type="ARBA" id="ARBA00022490"/>
    </source>
</evidence>
<dbReference type="Pfam" id="PF13649">
    <property type="entry name" value="Methyltransf_25"/>
    <property type="match status" value="1"/>
</dbReference>
<comment type="similarity">
    <text evidence="5">Belongs to the methyltransferase superfamily. Tam family.</text>
</comment>
<name>A0ABT5TXI8_9MICO</name>
<accession>A0ABT5TXI8</accession>
<dbReference type="CDD" id="cd02440">
    <property type="entry name" value="AdoMet_MTases"/>
    <property type="match status" value="1"/>
</dbReference>
<dbReference type="Gene3D" id="3.40.50.150">
    <property type="entry name" value="Vaccinia Virus protein VP39"/>
    <property type="match status" value="1"/>
</dbReference>
<evidence type="ECO:0000313" key="7">
    <source>
        <dbReference type="EMBL" id="MDD9206667.1"/>
    </source>
</evidence>
<evidence type="ECO:0000259" key="6">
    <source>
        <dbReference type="Pfam" id="PF13649"/>
    </source>
</evidence>
<dbReference type="EC" id="2.1.1.144" evidence="5"/>
<proteinExistence type="inferred from homology"/>
<dbReference type="InterPro" id="IPR023149">
    <property type="entry name" value="Trans_acon_MeTrfase_C"/>
</dbReference>
<evidence type="ECO:0000256" key="4">
    <source>
        <dbReference type="ARBA" id="ARBA00022691"/>
    </source>
</evidence>
<comment type="function">
    <text evidence="5">Catalyzes the S-adenosylmethionine monomethyl esterification of trans-aconitate.</text>
</comment>
<dbReference type="PANTHER" id="PTHR43861:SF1">
    <property type="entry name" value="TRANS-ACONITATE 2-METHYLTRANSFERASE"/>
    <property type="match status" value="1"/>
</dbReference>
<dbReference type="SUPFAM" id="SSF53335">
    <property type="entry name" value="S-adenosyl-L-methionine-dependent methyltransferases"/>
    <property type="match status" value="1"/>
</dbReference>
<gene>
    <name evidence="5" type="primary">tam</name>
    <name evidence="7" type="ORF">PU560_09345</name>
</gene>
<evidence type="ECO:0000256" key="5">
    <source>
        <dbReference type="HAMAP-Rule" id="MF_00560"/>
    </source>
</evidence>
<dbReference type="Proteomes" id="UP001165561">
    <property type="component" value="Unassembled WGS sequence"/>
</dbReference>
<dbReference type="GO" id="GO:0032259">
    <property type="term" value="P:methylation"/>
    <property type="evidence" value="ECO:0007669"/>
    <property type="project" value="UniProtKB-KW"/>
</dbReference>
<keyword evidence="4 5" id="KW-0949">S-adenosyl-L-methionine</keyword>